<organism evidence="2 3">
    <name type="scientific">Ovis aries</name>
    <name type="common">Sheep</name>
    <dbReference type="NCBI Taxonomy" id="9940"/>
    <lineage>
        <taxon>Eukaryota</taxon>
        <taxon>Metazoa</taxon>
        <taxon>Chordata</taxon>
        <taxon>Craniata</taxon>
        <taxon>Vertebrata</taxon>
        <taxon>Euteleostomi</taxon>
        <taxon>Mammalia</taxon>
        <taxon>Eutheria</taxon>
        <taxon>Laurasiatheria</taxon>
        <taxon>Artiodactyla</taxon>
        <taxon>Ruminantia</taxon>
        <taxon>Pecora</taxon>
        <taxon>Bovidae</taxon>
        <taxon>Caprinae</taxon>
        <taxon>Ovis</taxon>
    </lineage>
</organism>
<gene>
    <name evidence="2" type="ORF">JEQ12_013689</name>
</gene>
<feature type="compositionally biased region" description="Low complexity" evidence="1">
    <location>
        <begin position="171"/>
        <end position="187"/>
    </location>
</feature>
<comment type="caution">
    <text evidence="2">The sequence shown here is derived from an EMBL/GenBank/DDBJ whole genome shotgun (WGS) entry which is preliminary data.</text>
</comment>
<dbReference type="EMBL" id="JAEMGP010000003">
    <property type="protein sequence ID" value="KAG5211260.1"/>
    <property type="molecule type" value="Genomic_DNA"/>
</dbReference>
<evidence type="ECO:0000313" key="3">
    <source>
        <dbReference type="Proteomes" id="UP000664991"/>
    </source>
</evidence>
<name>A0A836AIW3_SHEEP</name>
<evidence type="ECO:0000313" key="2">
    <source>
        <dbReference type="EMBL" id="KAG5211260.1"/>
    </source>
</evidence>
<dbReference type="AlphaFoldDB" id="A0A836AIW3"/>
<reference evidence="2 3" key="1">
    <citation type="submission" date="2020-12" db="EMBL/GenBank/DDBJ databases">
        <title>De novo assembly of Tibetan sheep genome.</title>
        <authorList>
            <person name="Li X."/>
        </authorList>
    </citation>
    <scope>NUCLEOTIDE SEQUENCE [LARGE SCALE GENOMIC DNA]</scope>
    <source>
        <tissue evidence="2">Heart</tissue>
    </source>
</reference>
<evidence type="ECO:0000256" key="1">
    <source>
        <dbReference type="SAM" id="MobiDB-lite"/>
    </source>
</evidence>
<accession>A0A836AIW3</accession>
<feature type="compositionally biased region" description="Basic and acidic residues" evidence="1">
    <location>
        <begin position="188"/>
        <end position="198"/>
    </location>
</feature>
<dbReference type="Proteomes" id="UP000664991">
    <property type="component" value="Unassembled WGS sequence"/>
</dbReference>
<protein>
    <submittedName>
        <fullName evidence="2">Uncharacterized protein</fullName>
    </submittedName>
</protein>
<feature type="region of interest" description="Disordered" evidence="1">
    <location>
        <begin position="158"/>
        <end position="198"/>
    </location>
</feature>
<proteinExistence type="predicted"/>
<sequence>MLAARGSAASFSATALGSQLQPDLAAAGAWGFLGNALLGPFPCQILKCPCTLGSAQRAPYFLTGPLVSSHPVPAVQTCVVARGDAWWRRNQSLVKSFHPLQTPFHNLFLEWASPTFIGQCTTLKNFAFSPASRSTGCQTCLFLTRAVLVVGGPQFQGDGDEAGAQRDGEASEAATAGAEGTAAGPSGKNREEKWMLHT</sequence>